<dbReference type="GO" id="GO:0044594">
    <property type="term" value="F:17-beta-hydroxysteroid dehydrogenase (NAD+) activity"/>
    <property type="evidence" value="ECO:0007669"/>
    <property type="project" value="TreeGrafter"/>
</dbReference>
<evidence type="ECO:0000313" key="2">
    <source>
        <dbReference type="EMBL" id="GHF64725.1"/>
    </source>
</evidence>
<dbReference type="Pfam" id="PF01575">
    <property type="entry name" value="MaoC_dehydratas"/>
    <property type="match status" value="1"/>
</dbReference>
<dbReference type="PANTHER" id="PTHR13078">
    <property type="entry name" value="PEROXISOMAL MULTIFUNCTIONAL ENZYME TYPE 2-RELATED"/>
    <property type="match status" value="1"/>
</dbReference>
<comment type="caution">
    <text evidence="2">The sequence shown here is derived from an EMBL/GenBank/DDBJ whole genome shotgun (WGS) entry which is preliminary data.</text>
</comment>
<proteinExistence type="predicted"/>
<evidence type="ECO:0000259" key="1">
    <source>
        <dbReference type="Pfam" id="PF01575"/>
    </source>
</evidence>
<dbReference type="Gene3D" id="3.10.129.10">
    <property type="entry name" value="Hotdog Thioesterase"/>
    <property type="match status" value="1"/>
</dbReference>
<dbReference type="GO" id="GO:0006635">
    <property type="term" value="P:fatty acid beta-oxidation"/>
    <property type="evidence" value="ECO:0007669"/>
    <property type="project" value="TreeGrafter"/>
</dbReference>
<keyword evidence="3" id="KW-1185">Reference proteome</keyword>
<name>A0A8J3H1J2_9RHOB</name>
<dbReference type="InterPro" id="IPR029069">
    <property type="entry name" value="HotDog_dom_sf"/>
</dbReference>
<dbReference type="SUPFAM" id="SSF54637">
    <property type="entry name" value="Thioesterase/thiol ester dehydrase-isomerase"/>
    <property type="match status" value="1"/>
</dbReference>
<dbReference type="Proteomes" id="UP000626220">
    <property type="component" value="Unassembled WGS sequence"/>
</dbReference>
<dbReference type="AlphaFoldDB" id="A0A8J3H1J2"/>
<sequence length="230" mass="24322">MSLLPWFVTLTYCRGDGGCGSLGETVALNERVPERMPDMVTEVAIPPGAALLYRLAGDTNPLHADPNYATAAGFPRQILHRLCSFAAAGRTICGRVTAPEQLQCIGGRFSGVAYPGGTLAVAVWQSGPRVQFRAFIGDRTVIDSGLALVAPGGADQVPGQPMVVSLIRPSEQLHVSKLTDTVEAPNALRRPCLDMGRAIPLARDAPLVRLSALITFEGSSREAPSCGNRC</sequence>
<dbReference type="GO" id="GO:0004300">
    <property type="term" value="F:enoyl-CoA hydratase activity"/>
    <property type="evidence" value="ECO:0007669"/>
    <property type="project" value="TreeGrafter"/>
</dbReference>
<dbReference type="GO" id="GO:0003857">
    <property type="term" value="F:(3S)-3-hydroxyacyl-CoA dehydrogenase (NAD+) activity"/>
    <property type="evidence" value="ECO:0007669"/>
    <property type="project" value="TreeGrafter"/>
</dbReference>
<organism evidence="2 3">
    <name type="scientific">Seohaeicola zhoushanensis</name>
    <dbReference type="NCBI Taxonomy" id="1569283"/>
    <lineage>
        <taxon>Bacteria</taxon>
        <taxon>Pseudomonadati</taxon>
        <taxon>Pseudomonadota</taxon>
        <taxon>Alphaproteobacteria</taxon>
        <taxon>Rhodobacterales</taxon>
        <taxon>Roseobacteraceae</taxon>
        <taxon>Seohaeicola</taxon>
    </lineage>
</organism>
<feature type="domain" description="MaoC-like" evidence="1">
    <location>
        <begin position="32"/>
        <end position="132"/>
    </location>
</feature>
<protein>
    <recommendedName>
        <fullName evidence="1">MaoC-like domain-containing protein</fullName>
    </recommendedName>
</protein>
<dbReference type="RefSeq" id="WP_189681885.1">
    <property type="nucleotide sequence ID" value="NZ_BNCJ01000016.1"/>
</dbReference>
<evidence type="ECO:0000313" key="3">
    <source>
        <dbReference type="Proteomes" id="UP000626220"/>
    </source>
</evidence>
<dbReference type="InterPro" id="IPR002539">
    <property type="entry name" value="MaoC-like_dom"/>
</dbReference>
<reference evidence="2" key="1">
    <citation type="journal article" date="2014" name="Int. J. Syst. Evol. Microbiol.">
        <title>Complete genome sequence of Corynebacterium casei LMG S-19264T (=DSM 44701T), isolated from a smear-ripened cheese.</title>
        <authorList>
            <consortium name="US DOE Joint Genome Institute (JGI-PGF)"/>
            <person name="Walter F."/>
            <person name="Albersmeier A."/>
            <person name="Kalinowski J."/>
            <person name="Ruckert C."/>
        </authorList>
    </citation>
    <scope>NUCLEOTIDE SEQUENCE</scope>
    <source>
        <strain evidence="2">KCTC 42650</strain>
    </source>
</reference>
<gene>
    <name evidence="2" type="ORF">GCM10017056_39890</name>
</gene>
<accession>A0A8J3H1J2</accession>
<reference evidence="2" key="2">
    <citation type="submission" date="2020-09" db="EMBL/GenBank/DDBJ databases">
        <authorList>
            <person name="Sun Q."/>
            <person name="Kim S."/>
        </authorList>
    </citation>
    <scope>NUCLEOTIDE SEQUENCE</scope>
    <source>
        <strain evidence="2">KCTC 42650</strain>
    </source>
</reference>
<dbReference type="EMBL" id="BNCJ01000016">
    <property type="protein sequence ID" value="GHF64725.1"/>
    <property type="molecule type" value="Genomic_DNA"/>
</dbReference>
<dbReference type="PANTHER" id="PTHR13078:SF56">
    <property type="entry name" value="PEROXISOMAL MULTIFUNCTIONAL ENZYME TYPE 2"/>
    <property type="match status" value="1"/>
</dbReference>